<proteinExistence type="predicted"/>
<name>T1HI41_RHOPR</name>
<evidence type="ECO:0000313" key="2">
    <source>
        <dbReference type="Proteomes" id="UP000015103"/>
    </source>
</evidence>
<dbReference type="InParanoid" id="T1HI41"/>
<accession>T1HI41</accession>
<organism evidence="1 2">
    <name type="scientific">Rhodnius prolixus</name>
    <name type="common">Triatomid bug</name>
    <dbReference type="NCBI Taxonomy" id="13249"/>
    <lineage>
        <taxon>Eukaryota</taxon>
        <taxon>Metazoa</taxon>
        <taxon>Ecdysozoa</taxon>
        <taxon>Arthropoda</taxon>
        <taxon>Hexapoda</taxon>
        <taxon>Insecta</taxon>
        <taxon>Pterygota</taxon>
        <taxon>Neoptera</taxon>
        <taxon>Paraneoptera</taxon>
        <taxon>Hemiptera</taxon>
        <taxon>Heteroptera</taxon>
        <taxon>Panheteroptera</taxon>
        <taxon>Cimicomorpha</taxon>
        <taxon>Reduviidae</taxon>
        <taxon>Triatominae</taxon>
        <taxon>Rhodnius</taxon>
    </lineage>
</organism>
<dbReference type="EMBL" id="ACPB03008797">
    <property type="status" value="NOT_ANNOTATED_CDS"/>
    <property type="molecule type" value="Genomic_DNA"/>
</dbReference>
<evidence type="ECO:0000313" key="1">
    <source>
        <dbReference type="EnsemblMetazoa" id="RPRC003714-PA"/>
    </source>
</evidence>
<dbReference type="AlphaFoldDB" id="T1HI41"/>
<sequence>MSSFSSGNGERPTVPPEYDSQARYADVFLYDYDTTGFALTSTYKHWALVFQFEDGAVRVIEGKILLFQSSEGFQFTRRIAVCRLLGVNFHGLLLPSFTKVKDPSAKFNSRKGSVTISPKQIRDLVINNPYNSQTYNVITCNCQNWINVILKKLGFVEETTVGVEAGWTFVSLGVAMINPVIGAGVFLGRRLINLIP</sequence>
<dbReference type="EnsemblMetazoa" id="RPRC003714-RA">
    <property type="protein sequence ID" value="RPRC003714-PA"/>
    <property type="gene ID" value="RPRC003714"/>
</dbReference>
<keyword evidence="2" id="KW-1185">Reference proteome</keyword>
<dbReference type="HOGENOM" id="CLU_1629128_0_0_1"/>
<protein>
    <submittedName>
        <fullName evidence="1">Uncharacterized protein</fullName>
    </submittedName>
</protein>
<reference evidence="1" key="1">
    <citation type="submission" date="2015-05" db="UniProtKB">
        <authorList>
            <consortium name="EnsemblMetazoa"/>
        </authorList>
    </citation>
    <scope>IDENTIFICATION</scope>
</reference>
<dbReference type="Proteomes" id="UP000015103">
    <property type="component" value="Unassembled WGS sequence"/>
</dbReference>
<dbReference type="VEuPathDB" id="VectorBase:RPRC003714"/>